<dbReference type="EMBL" id="JBHTMU010000007">
    <property type="protein sequence ID" value="MFD1341998.1"/>
    <property type="molecule type" value="Genomic_DNA"/>
</dbReference>
<dbReference type="NCBIfam" id="TIGR00154">
    <property type="entry name" value="ispE"/>
    <property type="match status" value="1"/>
</dbReference>
<dbReference type="EC" id="2.7.1.148" evidence="2 10"/>
<dbReference type="Pfam" id="PF08544">
    <property type="entry name" value="GHMP_kinases_C"/>
    <property type="match status" value="1"/>
</dbReference>
<keyword evidence="14" id="KW-1185">Reference proteome</keyword>
<dbReference type="InterPro" id="IPR013750">
    <property type="entry name" value="GHMP_kinase_C_dom"/>
</dbReference>
<keyword evidence="6 10" id="KW-0418">Kinase</keyword>
<evidence type="ECO:0000256" key="4">
    <source>
        <dbReference type="ARBA" id="ARBA00022679"/>
    </source>
</evidence>
<organism evidence="13 14">
    <name type="scientific">Litorisediminicola beolgyonensis</name>
    <dbReference type="NCBI Taxonomy" id="1173614"/>
    <lineage>
        <taxon>Bacteria</taxon>
        <taxon>Pseudomonadati</taxon>
        <taxon>Pseudomonadota</taxon>
        <taxon>Alphaproteobacteria</taxon>
        <taxon>Rhodobacterales</taxon>
        <taxon>Paracoccaceae</taxon>
        <taxon>Litorisediminicola</taxon>
    </lineage>
</organism>
<dbReference type="SUPFAM" id="SSF54211">
    <property type="entry name" value="Ribosomal protein S5 domain 2-like"/>
    <property type="match status" value="1"/>
</dbReference>
<dbReference type="SUPFAM" id="SSF55060">
    <property type="entry name" value="GHMP Kinase, C-terminal domain"/>
    <property type="match status" value="1"/>
</dbReference>
<dbReference type="Pfam" id="PF00288">
    <property type="entry name" value="GHMP_kinases_N"/>
    <property type="match status" value="1"/>
</dbReference>
<dbReference type="RefSeq" id="WP_386802059.1">
    <property type="nucleotide sequence ID" value="NZ_JBHTMU010000007.1"/>
</dbReference>
<feature type="active site" evidence="10">
    <location>
        <position position="127"/>
    </location>
</feature>
<evidence type="ECO:0000256" key="5">
    <source>
        <dbReference type="ARBA" id="ARBA00022741"/>
    </source>
</evidence>
<evidence type="ECO:0000259" key="12">
    <source>
        <dbReference type="Pfam" id="PF08544"/>
    </source>
</evidence>
<feature type="domain" description="GHMP kinase N-terminal" evidence="11">
    <location>
        <begin position="66"/>
        <end position="119"/>
    </location>
</feature>
<dbReference type="PIRSF" id="PIRSF010376">
    <property type="entry name" value="IspE"/>
    <property type="match status" value="1"/>
</dbReference>
<comment type="pathway">
    <text evidence="10">Isoprenoid biosynthesis; isopentenyl diphosphate biosynthesis via DXP pathway; isopentenyl diphosphate from 1-deoxy-D-xylulose 5-phosphate: step 3/6.</text>
</comment>
<dbReference type="PANTHER" id="PTHR43527">
    <property type="entry name" value="4-DIPHOSPHOCYTIDYL-2-C-METHYL-D-ERYTHRITOL KINASE, CHLOROPLASTIC"/>
    <property type="match status" value="1"/>
</dbReference>
<keyword evidence="8 10" id="KW-0414">Isoprene biosynthesis</keyword>
<feature type="domain" description="GHMP kinase C-terminal" evidence="12">
    <location>
        <begin position="196"/>
        <end position="257"/>
    </location>
</feature>
<keyword evidence="4 10" id="KW-0808">Transferase</keyword>
<dbReference type="InterPro" id="IPR006204">
    <property type="entry name" value="GHMP_kinase_N_dom"/>
</dbReference>
<protein>
    <recommendedName>
        <fullName evidence="3 10">4-diphosphocytidyl-2-C-methyl-D-erythritol kinase</fullName>
        <shortName evidence="10">CMK</shortName>
        <ecNumber evidence="2 10">2.7.1.148</ecNumber>
    </recommendedName>
    <alternativeName>
        <fullName evidence="9 10">4-(cytidine-5'-diphospho)-2-C-methyl-D-erythritol kinase</fullName>
    </alternativeName>
</protein>
<evidence type="ECO:0000256" key="7">
    <source>
        <dbReference type="ARBA" id="ARBA00022840"/>
    </source>
</evidence>
<dbReference type="InterPro" id="IPR014721">
    <property type="entry name" value="Ribsml_uS5_D2-typ_fold_subgr"/>
</dbReference>
<evidence type="ECO:0000259" key="11">
    <source>
        <dbReference type="Pfam" id="PF00288"/>
    </source>
</evidence>
<dbReference type="PANTHER" id="PTHR43527:SF2">
    <property type="entry name" value="4-DIPHOSPHOCYTIDYL-2-C-METHYL-D-ERYTHRITOL KINASE, CHLOROPLASTIC"/>
    <property type="match status" value="1"/>
</dbReference>
<evidence type="ECO:0000256" key="2">
    <source>
        <dbReference type="ARBA" id="ARBA00012052"/>
    </source>
</evidence>
<accession>A0ABW3ZG34</accession>
<dbReference type="InterPro" id="IPR004424">
    <property type="entry name" value="IspE"/>
</dbReference>
<feature type="binding site" evidence="10">
    <location>
        <begin position="90"/>
        <end position="100"/>
    </location>
    <ligand>
        <name>ATP</name>
        <dbReference type="ChEBI" id="CHEBI:30616"/>
    </ligand>
</feature>
<evidence type="ECO:0000256" key="8">
    <source>
        <dbReference type="ARBA" id="ARBA00023229"/>
    </source>
</evidence>
<evidence type="ECO:0000256" key="1">
    <source>
        <dbReference type="ARBA" id="ARBA00009684"/>
    </source>
</evidence>
<dbReference type="HAMAP" id="MF_00061">
    <property type="entry name" value="IspE"/>
    <property type="match status" value="1"/>
</dbReference>
<evidence type="ECO:0000256" key="10">
    <source>
        <dbReference type="HAMAP-Rule" id="MF_00061"/>
    </source>
</evidence>
<sequence>MIRGVAPAKINLALHVTGQREDGYHLLDSLVVFADVGDVIAVRPGALLALDVAGPMSKGVPRGESNLIIRAARALDPEKGAEITLHKRLPVEAGLGGGSSDAACALRLLSELWEVPIPDAVDRIGADVPVCLAQGAQRVRGIGEVLEAQTGLPELPAVLINPGVAVPTPDVFAGLERRDNPGLEEPLPLLADRDTLIDWLSRQRNDLEAPALRIAPVITDALEALSGARLARMSGSGATCFGLYDTPDAAEIAALNIARDNPGWWVRAVLLNPEHHSVSI</sequence>
<dbReference type="GO" id="GO:0050515">
    <property type="term" value="F:4-(cytidine 5'-diphospho)-2-C-methyl-D-erythritol kinase activity"/>
    <property type="evidence" value="ECO:0007669"/>
    <property type="project" value="UniProtKB-EC"/>
</dbReference>
<evidence type="ECO:0000313" key="13">
    <source>
        <dbReference type="EMBL" id="MFD1341998.1"/>
    </source>
</evidence>
<feature type="active site" evidence="10">
    <location>
        <position position="9"/>
    </location>
</feature>
<comment type="caution">
    <text evidence="13">The sequence shown here is derived from an EMBL/GenBank/DDBJ whole genome shotgun (WGS) entry which is preliminary data.</text>
</comment>
<evidence type="ECO:0000256" key="6">
    <source>
        <dbReference type="ARBA" id="ARBA00022777"/>
    </source>
</evidence>
<proteinExistence type="inferred from homology"/>
<dbReference type="InterPro" id="IPR036554">
    <property type="entry name" value="GHMP_kinase_C_sf"/>
</dbReference>
<evidence type="ECO:0000256" key="3">
    <source>
        <dbReference type="ARBA" id="ARBA00017473"/>
    </source>
</evidence>
<comment type="function">
    <text evidence="10">Catalyzes the phosphorylation of the position 2 hydroxy group of 4-diphosphocytidyl-2C-methyl-D-erythritol.</text>
</comment>
<dbReference type="InterPro" id="IPR020568">
    <property type="entry name" value="Ribosomal_Su5_D2-typ_SF"/>
</dbReference>
<reference evidence="14" key="1">
    <citation type="journal article" date="2019" name="Int. J. Syst. Evol. Microbiol.">
        <title>The Global Catalogue of Microorganisms (GCM) 10K type strain sequencing project: providing services to taxonomists for standard genome sequencing and annotation.</title>
        <authorList>
            <consortium name="The Broad Institute Genomics Platform"/>
            <consortium name="The Broad Institute Genome Sequencing Center for Infectious Disease"/>
            <person name="Wu L."/>
            <person name="Ma J."/>
        </authorList>
    </citation>
    <scope>NUCLEOTIDE SEQUENCE [LARGE SCALE GENOMIC DNA]</scope>
    <source>
        <strain evidence="14">CCUG 62953</strain>
    </source>
</reference>
<evidence type="ECO:0000313" key="14">
    <source>
        <dbReference type="Proteomes" id="UP001597135"/>
    </source>
</evidence>
<evidence type="ECO:0000256" key="9">
    <source>
        <dbReference type="ARBA" id="ARBA00032554"/>
    </source>
</evidence>
<comment type="similarity">
    <text evidence="1 10">Belongs to the GHMP kinase family. IspE subfamily.</text>
</comment>
<comment type="catalytic activity">
    <reaction evidence="10">
        <text>4-CDP-2-C-methyl-D-erythritol + ATP = 4-CDP-2-C-methyl-D-erythritol 2-phosphate + ADP + H(+)</text>
        <dbReference type="Rhea" id="RHEA:18437"/>
        <dbReference type="ChEBI" id="CHEBI:15378"/>
        <dbReference type="ChEBI" id="CHEBI:30616"/>
        <dbReference type="ChEBI" id="CHEBI:57823"/>
        <dbReference type="ChEBI" id="CHEBI:57919"/>
        <dbReference type="ChEBI" id="CHEBI:456216"/>
        <dbReference type="EC" id="2.7.1.148"/>
    </reaction>
</comment>
<keyword evidence="7 10" id="KW-0067">ATP-binding</keyword>
<dbReference type="Proteomes" id="UP001597135">
    <property type="component" value="Unassembled WGS sequence"/>
</dbReference>
<name>A0ABW3ZG34_9RHOB</name>
<dbReference type="Gene3D" id="3.30.70.890">
    <property type="entry name" value="GHMP kinase, C-terminal domain"/>
    <property type="match status" value="1"/>
</dbReference>
<gene>
    <name evidence="10" type="primary">ispE</name>
    <name evidence="13" type="ORF">ACFQ4E_06180</name>
</gene>
<keyword evidence="5 10" id="KW-0547">Nucleotide-binding</keyword>
<dbReference type="NCBIfam" id="NF011202">
    <property type="entry name" value="PRK14608.1"/>
    <property type="match status" value="1"/>
</dbReference>
<dbReference type="Gene3D" id="3.30.230.10">
    <property type="match status" value="1"/>
</dbReference>